<dbReference type="GO" id="GO:0004674">
    <property type="term" value="F:protein serine/threonine kinase activity"/>
    <property type="evidence" value="ECO:0007669"/>
    <property type="project" value="UniProtKB-KW"/>
</dbReference>
<dbReference type="SUPFAM" id="SSF56112">
    <property type="entry name" value="Protein kinase-like (PK-like)"/>
    <property type="match status" value="1"/>
</dbReference>
<dbReference type="InterPro" id="IPR050588">
    <property type="entry name" value="WNK_Ser-Thr_kinase"/>
</dbReference>
<dbReference type="PROSITE" id="PS00108">
    <property type="entry name" value="PROTEIN_KINASE_ST"/>
    <property type="match status" value="1"/>
</dbReference>
<evidence type="ECO:0000259" key="10">
    <source>
        <dbReference type="PROSITE" id="PS50011"/>
    </source>
</evidence>
<dbReference type="GO" id="GO:0005524">
    <property type="term" value="F:ATP binding"/>
    <property type="evidence" value="ECO:0007669"/>
    <property type="project" value="UniProtKB-KW"/>
</dbReference>
<dbReference type="PROSITE" id="PS50011">
    <property type="entry name" value="PROTEIN_KINASE_DOM"/>
    <property type="match status" value="1"/>
</dbReference>
<comment type="caution">
    <text evidence="11">The sequence shown here is derived from an EMBL/GenBank/DDBJ whole genome shotgun (WGS) entry which is preliminary data.</text>
</comment>
<dbReference type="InterPro" id="IPR008271">
    <property type="entry name" value="Ser/Thr_kinase_AS"/>
</dbReference>
<reference evidence="11" key="1">
    <citation type="submission" date="2020-06" db="EMBL/GenBank/DDBJ databases">
        <authorList>
            <person name="Li T."/>
            <person name="Hu X."/>
            <person name="Zhang T."/>
            <person name="Song X."/>
            <person name="Zhang H."/>
            <person name="Dai N."/>
            <person name="Sheng W."/>
            <person name="Hou X."/>
            <person name="Wei L."/>
        </authorList>
    </citation>
    <scope>NUCLEOTIDE SEQUENCE</scope>
    <source>
        <strain evidence="11">G02</strain>
        <tissue evidence="11">Leaf</tissue>
    </source>
</reference>
<dbReference type="Gene3D" id="1.10.510.10">
    <property type="entry name" value="Transferase(Phosphotransferase) domain 1"/>
    <property type="match status" value="1"/>
</dbReference>
<evidence type="ECO:0000256" key="9">
    <source>
        <dbReference type="SAM" id="MobiDB-lite"/>
    </source>
</evidence>
<name>A0AAW2W3K5_SESRA</name>
<evidence type="ECO:0000256" key="4">
    <source>
        <dbReference type="ARBA" id="ARBA00022741"/>
    </source>
</evidence>
<dbReference type="CDD" id="cd13983">
    <property type="entry name" value="STKc_WNK"/>
    <property type="match status" value="1"/>
</dbReference>
<accession>A0AAW2W3K5</accession>
<dbReference type="Gene3D" id="3.30.200.20">
    <property type="entry name" value="Phosphorylase Kinase, domain 1"/>
    <property type="match status" value="1"/>
</dbReference>
<feature type="compositionally biased region" description="Low complexity" evidence="9">
    <location>
        <begin position="296"/>
        <end position="308"/>
    </location>
</feature>
<dbReference type="FunFam" id="3.30.200.20:FF:000075">
    <property type="entry name" value="Probable serine/threonine-protein kinase WNK1"/>
    <property type="match status" value="1"/>
</dbReference>
<organism evidence="11">
    <name type="scientific">Sesamum radiatum</name>
    <name type="common">Black benniseed</name>
    <dbReference type="NCBI Taxonomy" id="300843"/>
    <lineage>
        <taxon>Eukaryota</taxon>
        <taxon>Viridiplantae</taxon>
        <taxon>Streptophyta</taxon>
        <taxon>Embryophyta</taxon>
        <taxon>Tracheophyta</taxon>
        <taxon>Spermatophyta</taxon>
        <taxon>Magnoliopsida</taxon>
        <taxon>eudicotyledons</taxon>
        <taxon>Gunneridae</taxon>
        <taxon>Pentapetalae</taxon>
        <taxon>asterids</taxon>
        <taxon>lamiids</taxon>
        <taxon>Lamiales</taxon>
        <taxon>Pedaliaceae</taxon>
        <taxon>Sesamum</taxon>
    </lineage>
</organism>
<keyword evidence="2" id="KW-0723">Serine/threonine-protein kinase</keyword>
<evidence type="ECO:0000256" key="5">
    <source>
        <dbReference type="ARBA" id="ARBA00022777"/>
    </source>
</evidence>
<dbReference type="SMART" id="SM00220">
    <property type="entry name" value="S_TKc"/>
    <property type="match status" value="1"/>
</dbReference>
<dbReference type="FunFam" id="1.10.510.10:FF:000046">
    <property type="entry name" value="probable serine/threonine-protein kinase WNK9"/>
    <property type="match status" value="1"/>
</dbReference>
<evidence type="ECO:0000313" key="11">
    <source>
        <dbReference type="EMBL" id="KAL0435376.1"/>
    </source>
</evidence>
<comment type="catalytic activity">
    <reaction evidence="7">
        <text>L-threonyl-[protein] + ATP = O-phospho-L-threonyl-[protein] + ADP + H(+)</text>
        <dbReference type="Rhea" id="RHEA:46608"/>
        <dbReference type="Rhea" id="RHEA-COMP:11060"/>
        <dbReference type="Rhea" id="RHEA-COMP:11605"/>
        <dbReference type="ChEBI" id="CHEBI:15378"/>
        <dbReference type="ChEBI" id="CHEBI:30013"/>
        <dbReference type="ChEBI" id="CHEBI:30616"/>
        <dbReference type="ChEBI" id="CHEBI:61977"/>
        <dbReference type="ChEBI" id="CHEBI:456216"/>
        <dbReference type="EC" id="2.7.11.1"/>
    </reaction>
</comment>
<dbReference type="EMBL" id="JACGWJ010000002">
    <property type="protein sequence ID" value="KAL0435376.1"/>
    <property type="molecule type" value="Genomic_DNA"/>
</dbReference>
<evidence type="ECO:0000256" key="1">
    <source>
        <dbReference type="ARBA" id="ARBA00012513"/>
    </source>
</evidence>
<dbReference type="AlphaFoldDB" id="A0AAW2W3K5"/>
<evidence type="ECO:0000256" key="3">
    <source>
        <dbReference type="ARBA" id="ARBA00022679"/>
    </source>
</evidence>
<feature type="region of interest" description="Disordered" evidence="9">
    <location>
        <begin position="294"/>
        <end position="319"/>
    </location>
</feature>
<evidence type="ECO:0000256" key="2">
    <source>
        <dbReference type="ARBA" id="ARBA00022527"/>
    </source>
</evidence>
<evidence type="ECO:0000256" key="8">
    <source>
        <dbReference type="ARBA" id="ARBA00048679"/>
    </source>
</evidence>
<keyword evidence="5 11" id="KW-0418">Kinase</keyword>
<gene>
    <name evidence="11" type="ORF">Sradi_0245500</name>
</gene>
<keyword evidence="4" id="KW-0547">Nucleotide-binding</keyword>
<comment type="catalytic activity">
    <reaction evidence="8">
        <text>L-seryl-[protein] + ATP = O-phospho-L-seryl-[protein] + ADP + H(+)</text>
        <dbReference type="Rhea" id="RHEA:17989"/>
        <dbReference type="Rhea" id="RHEA-COMP:9863"/>
        <dbReference type="Rhea" id="RHEA-COMP:11604"/>
        <dbReference type="ChEBI" id="CHEBI:15378"/>
        <dbReference type="ChEBI" id="CHEBI:29999"/>
        <dbReference type="ChEBI" id="CHEBI:30616"/>
        <dbReference type="ChEBI" id="CHEBI:83421"/>
        <dbReference type="ChEBI" id="CHEBI:456216"/>
        <dbReference type="EC" id="2.7.11.1"/>
    </reaction>
</comment>
<protein>
    <recommendedName>
        <fullName evidence="1">non-specific serine/threonine protein kinase</fullName>
        <ecNumber evidence="1">2.7.11.1</ecNumber>
    </recommendedName>
</protein>
<dbReference type="Pfam" id="PF00069">
    <property type="entry name" value="Pkinase"/>
    <property type="match status" value="1"/>
</dbReference>
<dbReference type="InterPro" id="IPR011009">
    <property type="entry name" value="Kinase-like_dom_sf"/>
</dbReference>
<dbReference type="InterPro" id="IPR000719">
    <property type="entry name" value="Prot_kinase_dom"/>
</dbReference>
<dbReference type="EC" id="2.7.11.1" evidence="1"/>
<feature type="domain" description="Protein kinase" evidence="10">
    <location>
        <begin position="24"/>
        <end position="283"/>
    </location>
</feature>
<reference evidence="11" key="2">
    <citation type="journal article" date="2024" name="Plant">
        <title>Genomic evolution and insights into agronomic trait innovations of Sesamum species.</title>
        <authorList>
            <person name="Miao H."/>
            <person name="Wang L."/>
            <person name="Qu L."/>
            <person name="Liu H."/>
            <person name="Sun Y."/>
            <person name="Le M."/>
            <person name="Wang Q."/>
            <person name="Wei S."/>
            <person name="Zheng Y."/>
            <person name="Lin W."/>
            <person name="Duan Y."/>
            <person name="Cao H."/>
            <person name="Xiong S."/>
            <person name="Wang X."/>
            <person name="Wei L."/>
            <person name="Li C."/>
            <person name="Ma Q."/>
            <person name="Ju M."/>
            <person name="Zhao R."/>
            <person name="Li G."/>
            <person name="Mu C."/>
            <person name="Tian Q."/>
            <person name="Mei H."/>
            <person name="Zhang T."/>
            <person name="Gao T."/>
            <person name="Zhang H."/>
        </authorList>
    </citation>
    <scope>NUCLEOTIDE SEQUENCE</scope>
    <source>
        <strain evidence="11">G02</strain>
    </source>
</reference>
<sequence length="424" mass="47148">MKGFRNLIFVKSDVAERSPCCGYARYKKILGRGAFKDVYKGFDHVNGMEIAWNQICVDDESTLKSPENQESLCSEAVLLNSLNHRNIMKCYSYWVDYDNKTVNLITELFSSGSLRQYMKKLGGVDIQTIKNWGRQILQGLEYLHSLNPCIIHRDVKCDNIFVDVSKGEIKLGDFGLATVMEQSPVRVLAGTPEFMAPEYYDEEYNELVDVYAFGMCLMELATSEYPYSECTNPAQIFKKVISGIKPAALGKVKDPEVKEMIEKCLLPASLRPSAAQLLKDPFFSSEIQTEIEHNSRCSSSTTSSRDSSLTVAEMDESPAVSSSSLDMDFGVDLTHGLVRSEDQYLGVESCYMNESTLSEISAMYNSISLSDATHGKLPSSCCQSSVGDASMNSKITFASSSRAASKDLFCRISRLSLPRKSQVT</sequence>
<keyword evidence="3" id="KW-0808">Transferase</keyword>
<keyword evidence="6" id="KW-0067">ATP-binding</keyword>
<proteinExistence type="predicted"/>
<evidence type="ECO:0000256" key="7">
    <source>
        <dbReference type="ARBA" id="ARBA00047899"/>
    </source>
</evidence>
<evidence type="ECO:0000256" key="6">
    <source>
        <dbReference type="ARBA" id="ARBA00022840"/>
    </source>
</evidence>
<dbReference type="PANTHER" id="PTHR13902">
    <property type="entry name" value="SERINE/THREONINE-PROTEIN KINASE WNK WITH NO LYSINE -RELATED"/>
    <property type="match status" value="1"/>
</dbReference>